<dbReference type="PROSITE" id="PS50838">
    <property type="entry name" value="MAGE"/>
    <property type="match status" value="1"/>
</dbReference>
<name>A0ABR2WX51_9FUNG</name>
<proteinExistence type="predicted"/>
<dbReference type="InterPro" id="IPR037445">
    <property type="entry name" value="MAGE"/>
</dbReference>
<gene>
    <name evidence="3" type="ORF">K7432_005062</name>
</gene>
<evidence type="ECO:0000256" key="1">
    <source>
        <dbReference type="SAM" id="MobiDB-lite"/>
    </source>
</evidence>
<dbReference type="InterPro" id="IPR041899">
    <property type="entry name" value="MAGE_WH2"/>
</dbReference>
<dbReference type="Pfam" id="PF01454">
    <property type="entry name" value="MAGE"/>
    <property type="match status" value="1"/>
</dbReference>
<feature type="compositionally biased region" description="Acidic residues" evidence="1">
    <location>
        <begin position="12"/>
        <end position="21"/>
    </location>
</feature>
<dbReference type="Proteomes" id="UP001479436">
    <property type="component" value="Unassembled WGS sequence"/>
</dbReference>
<feature type="domain" description="MAGE" evidence="2">
    <location>
        <begin position="74"/>
        <end position="293"/>
    </location>
</feature>
<dbReference type="PANTHER" id="PTHR11736">
    <property type="entry name" value="MELANOMA-ASSOCIATED ANTIGEN MAGE ANTIGEN"/>
    <property type="match status" value="1"/>
</dbReference>
<evidence type="ECO:0000259" key="2">
    <source>
        <dbReference type="PROSITE" id="PS50838"/>
    </source>
</evidence>
<comment type="caution">
    <text evidence="3">The sequence shown here is derived from an EMBL/GenBank/DDBJ whole genome shotgun (WGS) entry which is preliminary data.</text>
</comment>
<feature type="compositionally biased region" description="Polar residues" evidence="1">
    <location>
        <begin position="23"/>
        <end position="36"/>
    </location>
</feature>
<dbReference type="InterPro" id="IPR002190">
    <property type="entry name" value="MHD_dom"/>
</dbReference>
<dbReference type="InterPro" id="IPR041898">
    <property type="entry name" value="MAGE_WH1"/>
</dbReference>
<evidence type="ECO:0000313" key="4">
    <source>
        <dbReference type="Proteomes" id="UP001479436"/>
    </source>
</evidence>
<accession>A0ABR2WX51</accession>
<dbReference type="PANTHER" id="PTHR11736:SF14">
    <property type="entry name" value="NSE3 HOMOLOG, SMC5-SMC6 COMPLEX COMPONENT"/>
    <property type="match status" value="1"/>
</dbReference>
<organism evidence="3 4">
    <name type="scientific">Basidiobolus ranarum</name>
    <dbReference type="NCBI Taxonomy" id="34480"/>
    <lineage>
        <taxon>Eukaryota</taxon>
        <taxon>Fungi</taxon>
        <taxon>Fungi incertae sedis</taxon>
        <taxon>Zoopagomycota</taxon>
        <taxon>Entomophthoromycotina</taxon>
        <taxon>Basidiobolomycetes</taxon>
        <taxon>Basidiobolales</taxon>
        <taxon>Basidiobolaceae</taxon>
        <taxon>Basidiobolus</taxon>
    </lineage>
</organism>
<dbReference type="Gene3D" id="1.10.10.1210">
    <property type="entry name" value="MAGE homology domain, winged helix WH2 motif"/>
    <property type="match status" value="1"/>
</dbReference>
<dbReference type="Gene3D" id="1.10.10.1200">
    <property type="entry name" value="MAGE homology domain, winged helix WH1 motif"/>
    <property type="match status" value="1"/>
</dbReference>
<sequence>MSQRRAKRPLIEDDDDDEIEDYGSNSQSNDTPTTSQYRKDMLDDDEDYNSQQQTEPSKYRLAEKAAQSLSPEELELKVKDVVRLALCTEFRKVPLKREDINRRVLHEHSRIFHLVFDKAQEKLRETFGMELVELPSKEKFINGGRKGKDKQATKSYILRNILPVEEGFIDWGQDKKHIGLIMVILSLILVNNRVLSDDQLKHFLRRLSIREGVEHSEFGDIDQLISQFIKQGYLDKSQANIVDVSSQSNEVALFEYRWGPRSKVEIAEINVLNFITEVFGKKGDSLMLKALEKTIGEKFQH</sequence>
<dbReference type="SMART" id="SM01373">
    <property type="entry name" value="MAGE"/>
    <property type="match status" value="1"/>
</dbReference>
<evidence type="ECO:0000313" key="3">
    <source>
        <dbReference type="EMBL" id="KAK9766099.1"/>
    </source>
</evidence>
<feature type="region of interest" description="Disordered" evidence="1">
    <location>
        <begin position="1"/>
        <end position="59"/>
    </location>
</feature>
<protein>
    <recommendedName>
        <fullName evidence="2">MAGE domain-containing protein</fullName>
    </recommendedName>
</protein>
<reference evidence="3 4" key="1">
    <citation type="submission" date="2023-04" db="EMBL/GenBank/DDBJ databases">
        <title>Genome of Basidiobolus ranarum AG-B5.</title>
        <authorList>
            <person name="Stajich J.E."/>
            <person name="Carter-House D."/>
            <person name="Gryganskyi A."/>
        </authorList>
    </citation>
    <scope>NUCLEOTIDE SEQUENCE [LARGE SCALE GENOMIC DNA]</scope>
    <source>
        <strain evidence="3 4">AG-B5</strain>
    </source>
</reference>
<dbReference type="EMBL" id="JASJQH010000189">
    <property type="protein sequence ID" value="KAK9766099.1"/>
    <property type="molecule type" value="Genomic_DNA"/>
</dbReference>
<keyword evidence="4" id="KW-1185">Reference proteome</keyword>